<dbReference type="EMBL" id="FNXT01000121">
    <property type="protein sequence ID" value="SZX61058.1"/>
    <property type="molecule type" value="Genomic_DNA"/>
</dbReference>
<evidence type="ECO:0000313" key="5">
    <source>
        <dbReference type="Proteomes" id="UP000256970"/>
    </source>
</evidence>
<accession>A0A383V617</accession>
<evidence type="ECO:0000256" key="1">
    <source>
        <dbReference type="ARBA" id="ARBA00008061"/>
    </source>
</evidence>
<dbReference type="AlphaFoldDB" id="A0A383V617"/>
<dbReference type="GO" id="GO:0004553">
    <property type="term" value="F:hydrolase activity, hydrolyzing O-glycosyl compounds"/>
    <property type="evidence" value="ECO:0007669"/>
    <property type="project" value="InterPro"/>
</dbReference>
<dbReference type="Pfam" id="PF02922">
    <property type="entry name" value="CBM_48"/>
    <property type="match status" value="1"/>
</dbReference>
<comment type="similarity">
    <text evidence="1">Belongs to the glycosyl hydrolase 13 family.</text>
</comment>
<dbReference type="InterPro" id="IPR004193">
    <property type="entry name" value="Glyco_hydro_13_N"/>
</dbReference>
<dbReference type="Gene3D" id="2.60.40.1180">
    <property type="entry name" value="Golgi alpha-mannosidase II"/>
    <property type="match status" value="1"/>
</dbReference>
<dbReference type="STRING" id="3088.A0A383V617"/>
<protein>
    <submittedName>
        <fullName evidence="4">Uncharacterized protein</fullName>
    </submittedName>
</protein>
<dbReference type="SUPFAM" id="SSF51011">
    <property type="entry name" value="Glycosyl hydrolase domain"/>
    <property type="match status" value="1"/>
</dbReference>
<dbReference type="PANTHER" id="PTHR43002">
    <property type="entry name" value="GLYCOGEN DEBRANCHING ENZYME"/>
    <property type="match status" value="1"/>
</dbReference>
<dbReference type="GO" id="GO:0005975">
    <property type="term" value="P:carbohydrate metabolic process"/>
    <property type="evidence" value="ECO:0007669"/>
    <property type="project" value="InterPro"/>
</dbReference>
<dbReference type="Gene3D" id="3.20.20.80">
    <property type="entry name" value="Glycosidases"/>
    <property type="match status" value="1"/>
</dbReference>
<gene>
    <name evidence="4" type="ORF">BQ4739_LOCUS1591</name>
</gene>
<evidence type="ECO:0000259" key="2">
    <source>
        <dbReference type="Pfam" id="PF02922"/>
    </source>
</evidence>
<keyword evidence="5" id="KW-1185">Reference proteome</keyword>
<feature type="domain" description="Glycoside hydrolase family 13 N-terminal" evidence="2">
    <location>
        <begin position="246"/>
        <end position="328"/>
    </location>
</feature>
<dbReference type="SUPFAM" id="SSF81296">
    <property type="entry name" value="E set domains"/>
    <property type="match status" value="1"/>
</dbReference>
<dbReference type="SUPFAM" id="SSF51445">
    <property type="entry name" value="(Trans)glycosidases"/>
    <property type="match status" value="1"/>
</dbReference>
<dbReference type="Gene3D" id="2.60.40.10">
    <property type="entry name" value="Immunoglobulins"/>
    <property type="match status" value="1"/>
</dbReference>
<dbReference type="InterPro" id="IPR017853">
    <property type="entry name" value="GH"/>
</dbReference>
<dbReference type="Pfam" id="PF21156">
    <property type="entry name" value="ISOA1-3_C"/>
    <property type="match status" value="1"/>
</dbReference>
<dbReference type="CDD" id="cd02856">
    <property type="entry name" value="E_set_GDE_Isoamylase_N"/>
    <property type="match status" value="1"/>
</dbReference>
<dbReference type="Proteomes" id="UP000256970">
    <property type="component" value="Unassembled WGS sequence"/>
</dbReference>
<evidence type="ECO:0000259" key="3">
    <source>
        <dbReference type="Pfam" id="PF21156"/>
    </source>
</evidence>
<evidence type="ECO:0000313" key="4">
    <source>
        <dbReference type="EMBL" id="SZX61058.1"/>
    </source>
</evidence>
<proteinExistence type="inferred from homology"/>
<sequence>MLRRTVFGGSRRATGAGCEQGLPFVLCSTPNGSSLHASRPLPAAAGAVCKQQHAAQGHVASPGQSRRSLQVVAAAPAPAPVLPLWLSPAAEKYRFITSKRVSVYSAVQRSDNGYKVIFSIPGESLPAGVAPKLHWGLYRNNPTWVHPQDVIPPDSWRDEATGAMRSHLHYNQQQDVWALEMHVPRNMAPVNLGFVLWYPELSEFDGARSGRHFAVPVGHAAGKPQPLGPTLVAAGQAARPQDAACTLNFAVFSRHASEMSLCLMRADGSGYLEVSLDPITNKSGDVWHVQLSGLKDVASLVYGWRANGAGTWAEGGRYHPAYVMLDPYCPRALPIPLPQAAYDTAPLLPPEGSVQGPCLLGSLSHLVDCFDWQGVRAPQVPLEETVIVELDVAGFTTGLDAEQAVPPEHRNTYLGVLDRLEDIKATGATAVLLANVFLSSTKTAAPGGNGSSSSVTVDGPEVRRPLSYFAPDTRFVAGGNAGDAADQLKQLIRELHRAGLEVLLETDFCLTSEAGGGIGGRLQSYAGLDGDMYLRGGGGPDATGVLNTGQPVVKQLLLDALRWWVVEYQVDGFCFVNAENLTQDPLNAVQDSPAIVEEIAADPVLATRKLIAASANDSLLPRNGERGFPHYGVLLEWNNRFGNDILRLLRDNAGGMLSAFATRMTGSQDLFAARWDGGLPGGLAAGRRPAFGINALEPPLAASLLALVGAAEDIERAEVVAKSALLAVLVAQGTPVFNAPTLSRKNLLHFVRGVLTIRRKYRNLLSPPMFDSPRAISWHGAGPMSEPDWSGEAAAALLPGSNYVAFMVKGDQQQAVYVGFNPNPEPCSASLPPPGLRMQWKRIVDTARMPPQDVAVEHGEMLHSEYVVAPGAAIMLEAVPRPAAPPPQARAAVQQASTVYQRMGQV</sequence>
<dbReference type="InterPro" id="IPR044505">
    <property type="entry name" value="GlgX_Isoamylase_N_E_set"/>
</dbReference>
<dbReference type="InterPro" id="IPR048650">
    <property type="entry name" value="ISOA1-3-like_C"/>
</dbReference>
<reference evidence="4 5" key="1">
    <citation type="submission" date="2016-10" db="EMBL/GenBank/DDBJ databases">
        <authorList>
            <person name="Cai Z."/>
        </authorList>
    </citation>
    <scope>NUCLEOTIDE SEQUENCE [LARGE SCALE GENOMIC DNA]</scope>
</reference>
<dbReference type="InterPro" id="IPR013780">
    <property type="entry name" value="Glyco_hydro_b"/>
</dbReference>
<organism evidence="4 5">
    <name type="scientific">Tetradesmus obliquus</name>
    <name type="common">Green alga</name>
    <name type="synonym">Acutodesmus obliquus</name>
    <dbReference type="NCBI Taxonomy" id="3088"/>
    <lineage>
        <taxon>Eukaryota</taxon>
        <taxon>Viridiplantae</taxon>
        <taxon>Chlorophyta</taxon>
        <taxon>core chlorophytes</taxon>
        <taxon>Chlorophyceae</taxon>
        <taxon>CS clade</taxon>
        <taxon>Sphaeropleales</taxon>
        <taxon>Scenedesmaceae</taxon>
        <taxon>Tetradesmus</taxon>
    </lineage>
</organism>
<name>A0A383V617_TETOB</name>
<feature type="domain" description="Isoamylase 1-3-like C-terminal" evidence="3">
    <location>
        <begin position="778"/>
        <end position="858"/>
    </location>
</feature>
<dbReference type="InterPro" id="IPR013783">
    <property type="entry name" value="Ig-like_fold"/>
</dbReference>
<dbReference type="InterPro" id="IPR014756">
    <property type="entry name" value="Ig_E-set"/>
</dbReference>